<evidence type="ECO:0000259" key="3">
    <source>
        <dbReference type="Pfam" id="PF04183"/>
    </source>
</evidence>
<comment type="caution">
    <text evidence="5">The sequence shown here is derived from an EMBL/GenBank/DDBJ whole genome shotgun (WGS) entry which is preliminary data.</text>
</comment>
<evidence type="ECO:0000256" key="1">
    <source>
        <dbReference type="ARBA" id="ARBA00004924"/>
    </source>
</evidence>
<dbReference type="PANTHER" id="PTHR34384">
    <property type="entry name" value="L-2,3-DIAMINOPROPANOATE--CITRATE LIGASE"/>
    <property type="match status" value="1"/>
</dbReference>
<feature type="domain" description="Aerobactin siderophore biosynthesis IucA/IucC-like C-terminal" evidence="4">
    <location>
        <begin position="392"/>
        <end position="545"/>
    </location>
</feature>
<comment type="pathway">
    <text evidence="1">Siderophore biosynthesis.</text>
</comment>
<dbReference type="InterPro" id="IPR007310">
    <property type="entry name" value="Aerobactin_biosyn_IucA/IucC_N"/>
</dbReference>
<dbReference type="PANTHER" id="PTHR34384:SF6">
    <property type="entry name" value="STAPHYLOFERRIN B SYNTHASE"/>
    <property type="match status" value="1"/>
</dbReference>
<name>A0ABT9FR27_9BACL</name>
<evidence type="ECO:0000256" key="2">
    <source>
        <dbReference type="ARBA" id="ARBA00007832"/>
    </source>
</evidence>
<evidence type="ECO:0000313" key="6">
    <source>
        <dbReference type="Proteomes" id="UP001241848"/>
    </source>
</evidence>
<gene>
    <name evidence="5" type="ORF">OIN60_10465</name>
</gene>
<accession>A0ABT9FR27</accession>
<dbReference type="Pfam" id="PF06276">
    <property type="entry name" value="FhuF"/>
    <property type="match status" value="1"/>
</dbReference>
<proteinExistence type="inferred from homology"/>
<dbReference type="InterPro" id="IPR037455">
    <property type="entry name" value="LucA/IucC-like"/>
</dbReference>
<dbReference type="Gene3D" id="6.10.250.3370">
    <property type="match status" value="1"/>
</dbReference>
<evidence type="ECO:0000259" key="4">
    <source>
        <dbReference type="Pfam" id="PF06276"/>
    </source>
</evidence>
<dbReference type="EMBL" id="JAPCKK010000016">
    <property type="protein sequence ID" value="MDP4097193.1"/>
    <property type="molecule type" value="Genomic_DNA"/>
</dbReference>
<dbReference type="Proteomes" id="UP001241848">
    <property type="component" value="Unassembled WGS sequence"/>
</dbReference>
<feature type="domain" description="Aerobactin siderophore biosynthesis IucA/IucC N-terminal" evidence="3">
    <location>
        <begin position="124"/>
        <end position="370"/>
    </location>
</feature>
<dbReference type="RefSeq" id="WP_305754812.1">
    <property type="nucleotide sequence ID" value="NZ_JAPCKK010000016.1"/>
</dbReference>
<protein>
    <submittedName>
        <fullName evidence="5">IucA/IucC family siderophore biosynthesis protein</fullName>
    </submittedName>
</protein>
<dbReference type="Pfam" id="PF04183">
    <property type="entry name" value="IucA_IucC"/>
    <property type="match status" value="1"/>
</dbReference>
<dbReference type="Gene3D" id="3.30.310.280">
    <property type="match status" value="1"/>
</dbReference>
<comment type="similarity">
    <text evidence="2">Belongs to the IucA/IucC family.</text>
</comment>
<reference evidence="5 6" key="1">
    <citation type="submission" date="2022-10" db="EMBL/GenBank/DDBJ databases">
        <title>Paenibacillus description and whole genome data of maize root bacterial community.</title>
        <authorList>
            <person name="Marton D."/>
            <person name="Farkas M."/>
            <person name="Cserhati M."/>
        </authorList>
    </citation>
    <scope>NUCLEOTIDE SEQUENCE [LARGE SCALE GENOMIC DNA]</scope>
    <source>
        <strain evidence="5 6">P96</strain>
    </source>
</reference>
<evidence type="ECO:0000313" key="5">
    <source>
        <dbReference type="EMBL" id="MDP4097193.1"/>
    </source>
</evidence>
<keyword evidence="6" id="KW-1185">Reference proteome</keyword>
<dbReference type="Gene3D" id="1.10.510.40">
    <property type="match status" value="1"/>
</dbReference>
<sequence length="578" mass="67684">MEEVSERIMRQTLEAFIYEGIMDTERAEQEWLFTGIKADGGIVHYSCQADEKWSFGRIKIKKGSIRREGEICCNIYVFLEELLQNKLSGLLTDQFIHELLETLVKDQQSKELQPEHISAEDRHYEALESHMTDGHPYHPSYKSRIGFSLTDNMAYGPEFNQNVHIHWVAVNEELTDVSVSPETSLNEIVKQHLTEEDITQFQQIVQEKGNSRKKYIFLPVHPWQWEHRLQSLFTQQWADKDMISLGTSSSAYRPQQSIRSLSHRSNAEASYIKLSLSITNTSTSRILAHHTTQNAPLISNWLFKIIQNDPFLLKEQFQLLREVMGISFRYDEMQSIPYRLAYGTLGAIYRENISVCLEENEEAWPLNALFLIQKNGEPFIQKAIDQHGIRPWSEALIRTVTLPIIHLLYAHGIALESHAQNIILVVENNFPKRIIVKDLHDGVRYTPDKLLRPDWAPKLHPEPETHRKFNRYSFLQTENVSEVRDYTYDAFFFICMTEICFAFEKLGLSEIEFWQNCAQTILTYQEAHPEYKERYEIFDLFSENALVEEMTKRRIYGDSELYFRSVKNSLRLAKDLLL</sequence>
<dbReference type="InterPro" id="IPR022770">
    <property type="entry name" value="IucA/IucC-like_C"/>
</dbReference>
<organism evidence="5 6">
    <name type="scientific">Paenibacillus zeirhizosphaerae</name>
    <dbReference type="NCBI Taxonomy" id="2987519"/>
    <lineage>
        <taxon>Bacteria</taxon>
        <taxon>Bacillati</taxon>
        <taxon>Bacillota</taxon>
        <taxon>Bacilli</taxon>
        <taxon>Bacillales</taxon>
        <taxon>Paenibacillaceae</taxon>
        <taxon>Paenibacillus</taxon>
    </lineage>
</organism>